<dbReference type="Gene3D" id="1.10.60.30">
    <property type="entry name" value="PSPTO4464-like domains"/>
    <property type="match status" value="2"/>
</dbReference>
<dbReference type="GO" id="GO:0005829">
    <property type="term" value="C:cytosol"/>
    <property type="evidence" value="ECO:0007669"/>
    <property type="project" value="TreeGrafter"/>
</dbReference>
<dbReference type="AlphaFoldDB" id="A0AAC9VKI3"/>
<comment type="subcellular location">
    <subcellularLocation>
        <location evidence="5">Cytoplasm</location>
    </subcellularLocation>
    <text evidence="5">Associates with late stage pre-50S ribosomal subunits.</text>
</comment>
<dbReference type="CDD" id="cd16331">
    <property type="entry name" value="YjgA-like"/>
    <property type="match status" value="1"/>
</dbReference>
<evidence type="ECO:0000256" key="5">
    <source>
        <dbReference type="HAMAP-Rule" id="MF_00765"/>
    </source>
</evidence>
<comment type="function">
    <text evidence="5">Member of a network of 50S ribosomal subunit biogenesis factors which assembles along the 30S-50S interface, preventing incorrect 23S rRNA structures from forming. Promotes peptidyl transferase center (PTC) maturation.</text>
</comment>
<dbReference type="HAMAP" id="MF_00765">
    <property type="entry name" value="DarP"/>
    <property type="match status" value="1"/>
</dbReference>
<reference evidence="7" key="1">
    <citation type="submission" date="2017-08" db="EMBL/GenBank/DDBJ databases">
        <title>Genome sequence of Candidatus Hamiltonella defensa from Acyrthosiphon pisum strain MI47.</title>
        <authorList>
            <person name="Patel V.A."/>
            <person name="Chevignon G."/>
            <person name="Russell J.A."/>
            <person name="Oliver K.M."/>
        </authorList>
    </citation>
    <scope>NUCLEOTIDE SEQUENCE</scope>
    <source>
        <strain evidence="7">MI47</strain>
    </source>
</reference>
<keyword evidence="4 5" id="KW-0694">RNA-binding</keyword>
<dbReference type="GO" id="GO:0043022">
    <property type="term" value="F:ribosome binding"/>
    <property type="evidence" value="ECO:0007669"/>
    <property type="project" value="UniProtKB-UniRule"/>
</dbReference>
<gene>
    <name evidence="5" type="primary">darP</name>
    <name evidence="7" type="ORF">CJJ18_09820</name>
</gene>
<evidence type="ECO:0000256" key="6">
    <source>
        <dbReference type="SAM" id="MobiDB-lite"/>
    </source>
</evidence>
<evidence type="ECO:0000313" key="8">
    <source>
        <dbReference type="Proteomes" id="UP000792865"/>
    </source>
</evidence>
<accession>A0AAC9VKI3</accession>
<keyword evidence="1 5" id="KW-0963">Cytoplasm</keyword>
<dbReference type="PANTHER" id="PTHR38101:SF1">
    <property type="entry name" value="UPF0307 PROTEIN YJGA"/>
    <property type="match status" value="1"/>
</dbReference>
<feature type="region of interest" description="Disordered" evidence="6">
    <location>
        <begin position="1"/>
        <end position="23"/>
    </location>
</feature>
<evidence type="ECO:0000256" key="1">
    <source>
        <dbReference type="ARBA" id="ARBA00022490"/>
    </source>
</evidence>
<dbReference type="PIRSF" id="PIRSF016183">
    <property type="entry name" value="UCP016183"/>
    <property type="match status" value="1"/>
</dbReference>
<protein>
    <recommendedName>
        <fullName evidence="5">Dual-action ribosomal maturation protein DarP</fullName>
    </recommendedName>
    <alternativeName>
        <fullName evidence="5">Large ribosomal subunit assembly factor DarP</fullName>
    </alternativeName>
</protein>
<name>A0AAC9VKI3_9ENTR</name>
<sequence length="185" mass="21372">MNINEKSEHSLNERVQRKNDDHTQSIVVSKSELKRDAEALKKLGRELIGLSKQALKHIPLDTDLLEAIELAQKIKKEGHRRQMQLIGKMLRSRQEQLQSIKAALNERHHRDREDIALLHQLENLRDSIVEGGDSAIVDLLQLYPSADRQHIRSLIRNAQKEKAAGQSQKALRQIFEYLRLLSKTK</sequence>
<dbReference type="InterPro" id="IPR006839">
    <property type="entry name" value="DarP"/>
</dbReference>
<dbReference type="PANTHER" id="PTHR38101">
    <property type="entry name" value="UPF0307 PROTEIN YJGA"/>
    <property type="match status" value="1"/>
</dbReference>
<dbReference type="InterPro" id="IPR023153">
    <property type="entry name" value="DarP_sf"/>
</dbReference>
<evidence type="ECO:0000256" key="2">
    <source>
        <dbReference type="ARBA" id="ARBA00022517"/>
    </source>
</evidence>
<evidence type="ECO:0000313" key="7">
    <source>
        <dbReference type="EMBL" id="ASV34194.1"/>
    </source>
</evidence>
<dbReference type="EMBL" id="CP022932">
    <property type="protein sequence ID" value="ASV34194.1"/>
    <property type="molecule type" value="Genomic_DNA"/>
</dbReference>
<dbReference type="SUPFAM" id="SSF158710">
    <property type="entry name" value="PSPTO4464-like"/>
    <property type="match status" value="1"/>
</dbReference>
<dbReference type="Proteomes" id="UP000792865">
    <property type="component" value="Chromosome"/>
</dbReference>
<keyword evidence="2 5" id="KW-0690">Ribosome biogenesis</keyword>
<dbReference type="NCBIfam" id="NF003593">
    <property type="entry name" value="PRK05255.1-1"/>
    <property type="match status" value="1"/>
</dbReference>
<evidence type="ECO:0000256" key="4">
    <source>
        <dbReference type="ARBA" id="ARBA00022884"/>
    </source>
</evidence>
<dbReference type="GO" id="GO:1902626">
    <property type="term" value="P:assembly of large subunit precursor of preribosome"/>
    <property type="evidence" value="ECO:0007669"/>
    <property type="project" value="UniProtKB-UniRule"/>
</dbReference>
<organism evidence="7 8">
    <name type="scientific">Candidatus Williamhamiltonella defendens</name>
    <dbReference type="NCBI Taxonomy" id="138072"/>
    <lineage>
        <taxon>Bacteria</taxon>
        <taxon>Pseudomonadati</taxon>
        <taxon>Pseudomonadota</taxon>
        <taxon>Gammaproteobacteria</taxon>
        <taxon>Enterobacterales</taxon>
        <taxon>Enterobacteriaceae</taxon>
        <taxon>aphid secondary symbionts</taxon>
        <taxon>Candidatus Williamhamiltonella</taxon>
    </lineage>
</organism>
<evidence type="ECO:0000256" key="3">
    <source>
        <dbReference type="ARBA" id="ARBA00022730"/>
    </source>
</evidence>
<keyword evidence="3 5" id="KW-0699">rRNA-binding</keyword>
<proteinExistence type="inferred from homology"/>
<dbReference type="Pfam" id="PF04751">
    <property type="entry name" value="DarP"/>
    <property type="match status" value="1"/>
</dbReference>
<dbReference type="GO" id="GO:0019843">
    <property type="term" value="F:rRNA binding"/>
    <property type="evidence" value="ECO:0007669"/>
    <property type="project" value="UniProtKB-UniRule"/>
</dbReference>
<comment type="similarity">
    <text evidence="5">Belongs to the DarP family.</text>
</comment>